<reference evidence="2 3" key="1">
    <citation type="submission" date="2019-08" db="EMBL/GenBank/DDBJ databases">
        <authorList>
            <person name="Peeters C."/>
        </authorList>
    </citation>
    <scope>NUCLEOTIDE SEQUENCE [LARGE SCALE GENOMIC DNA]</scope>
    <source>
        <strain evidence="2 3">LMG 31010</strain>
    </source>
</reference>
<accession>A0A5E4WC49</accession>
<sequence>MRNQKSIRSHILFGFFFCVMAVANVHAQSLPPACQQYFRTIDVCGADLVHITELREPGSVGELKKSLDMTQSIGVVKKAVKEGHAQKIAEYCASSDARDRFMATINNIVGPLTMLGGMSQRCYDAVAAIR</sequence>
<dbReference type="AlphaFoldDB" id="A0A5E4WC49"/>
<protein>
    <submittedName>
        <fullName evidence="2">Uncharacterized protein</fullName>
    </submittedName>
</protein>
<organism evidence="2 3">
    <name type="scientific">Pandoraea commovens</name>
    <dbReference type="NCBI Taxonomy" id="2508289"/>
    <lineage>
        <taxon>Bacteria</taxon>
        <taxon>Pseudomonadati</taxon>
        <taxon>Pseudomonadota</taxon>
        <taxon>Betaproteobacteria</taxon>
        <taxon>Burkholderiales</taxon>
        <taxon>Burkholderiaceae</taxon>
        <taxon>Pandoraea</taxon>
    </lineage>
</organism>
<evidence type="ECO:0000313" key="2">
    <source>
        <dbReference type="EMBL" id="VVE21036.1"/>
    </source>
</evidence>
<dbReference type="OrthoDB" id="8945084at2"/>
<dbReference type="EMBL" id="CABPSA010000005">
    <property type="protein sequence ID" value="VVE21036.1"/>
    <property type="molecule type" value="Genomic_DNA"/>
</dbReference>
<dbReference type="Proteomes" id="UP000343335">
    <property type="component" value="Unassembled WGS sequence"/>
</dbReference>
<evidence type="ECO:0000256" key="1">
    <source>
        <dbReference type="SAM" id="SignalP"/>
    </source>
</evidence>
<evidence type="ECO:0000313" key="3">
    <source>
        <dbReference type="Proteomes" id="UP000343335"/>
    </source>
</evidence>
<feature type="signal peptide" evidence="1">
    <location>
        <begin position="1"/>
        <end position="27"/>
    </location>
</feature>
<name>A0A5E4WC49_9BURK</name>
<gene>
    <name evidence="2" type="ORF">PCO31010_03164</name>
</gene>
<feature type="chain" id="PRO_5022827862" evidence="1">
    <location>
        <begin position="28"/>
        <end position="130"/>
    </location>
</feature>
<dbReference type="RefSeq" id="WP_150665069.1">
    <property type="nucleotide sequence ID" value="NZ_CABPSA010000005.1"/>
</dbReference>
<proteinExistence type="predicted"/>
<keyword evidence="1" id="KW-0732">Signal</keyword>